<dbReference type="Gene3D" id="1.10.10.10">
    <property type="entry name" value="Winged helix-like DNA-binding domain superfamily/Winged helix DNA-binding domain"/>
    <property type="match status" value="1"/>
</dbReference>
<evidence type="ECO:0000313" key="3">
    <source>
        <dbReference type="EMBL" id="MCX5573205.1"/>
    </source>
</evidence>
<organism evidence="3 4">
    <name type="scientific">Enterobacter nematophilus</name>
    <dbReference type="NCBI Taxonomy" id="2994648"/>
    <lineage>
        <taxon>Bacteria</taxon>
        <taxon>Pseudomonadati</taxon>
        <taxon>Pseudomonadota</taxon>
        <taxon>Gammaproteobacteria</taxon>
        <taxon>Enterobacterales</taxon>
        <taxon>Enterobacteriaceae</taxon>
        <taxon>Enterobacter</taxon>
    </lineage>
</organism>
<evidence type="ECO:0000259" key="2">
    <source>
        <dbReference type="Pfam" id="PF00196"/>
    </source>
</evidence>
<evidence type="ECO:0000256" key="1">
    <source>
        <dbReference type="ARBA" id="ARBA00023125"/>
    </source>
</evidence>
<sequence length="176" mass="20139">MISFVSDNYFLCKGIPSTVFFVSNVSNILEIKKLCYLNNPNSVIVAIENEVLRVRTTSLLRDLSTPHIVMLDEIKKDTAVKIDSGIYSSLRSSIKYISNLANNREKVKQTYLTNREYDFFKLAHLSNHRIASLMNISEKTTSAYRIRVKNKLNLRSSNHLLMCRALNTIMIASESE</sequence>
<dbReference type="InterPro" id="IPR016032">
    <property type="entry name" value="Sig_transdc_resp-reg_C-effctor"/>
</dbReference>
<gene>
    <name evidence="3" type="ORF">OSH03_04380</name>
</gene>
<dbReference type="RefSeq" id="WP_266178370.1">
    <property type="nucleotide sequence ID" value="NZ_JAPKNE010000001.1"/>
</dbReference>
<feature type="domain" description="HTH luxR-type" evidence="2">
    <location>
        <begin position="112"/>
        <end position="160"/>
    </location>
</feature>
<keyword evidence="1" id="KW-0238">DNA-binding</keyword>
<proteinExistence type="predicted"/>
<dbReference type="InterPro" id="IPR000792">
    <property type="entry name" value="Tscrpt_reg_LuxR_C"/>
</dbReference>
<evidence type="ECO:0000313" key="4">
    <source>
        <dbReference type="Proteomes" id="UP001146015"/>
    </source>
</evidence>
<dbReference type="InterPro" id="IPR036388">
    <property type="entry name" value="WH-like_DNA-bd_sf"/>
</dbReference>
<dbReference type="Pfam" id="PF00196">
    <property type="entry name" value="GerE"/>
    <property type="match status" value="1"/>
</dbReference>
<dbReference type="Proteomes" id="UP001146015">
    <property type="component" value="Unassembled WGS sequence"/>
</dbReference>
<name>A0ABT3VVD2_9ENTR</name>
<keyword evidence="4" id="KW-1185">Reference proteome</keyword>
<comment type="caution">
    <text evidence="3">The sequence shown here is derived from an EMBL/GenBank/DDBJ whole genome shotgun (WGS) entry which is preliminary data.</text>
</comment>
<protein>
    <submittedName>
        <fullName evidence="3">LuxR C-terminal-related transcriptional regulator</fullName>
    </submittedName>
</protein>
<dbReference type="SUPFAM" id="SSF46894">
    <property type="entry name" value="C-terminal effector domain of the bipartite response regulators"/>
    <property type="match status" value="1"/>
</dbReference>
<reference evidence="3" key="1">
    <citation type="submission" date="2022-11" db="EMBL/GenBank/DDBJ databases">
        <title>Biodiversity and phylogenetic relationships of bacteria.</title>
        <authorList>
            <person name="Machado R.A.R."/>
            <person name="Bhat A."/>
            <person name="Loulou A."/>
            <person name="Kallel S."/>
        </authorList>
    </citation>
    <scope>NUCLEOTIDE SEQUENCE</scope>
    <source>
        <strain evidence="3">E-TC7</strain>
    </source>
</reference>
<accession>A0ABT3VVD2</accession>
<dbReference type="EMBL" id="JAPKNE010000001">
    <property type="protein sequence ID" value="MCX5573205.1"/>
    <property type="molecule type" value="Genomic_DNA"/>
</dbReference>